<reference evidence="3" key="1">
    <citation type="submission" date="2017-09" db="EMBL/GenBank/DDBJ databases">
        <title>Depth-based differentiation of microbial function through sediment-hosted aquifers and enrichment of novel symbionts in the deep terrestrial subsurface.</title>
        <authorList>
            <person name="Probst A.J."/>
            <person name="Ladd B."/>
            <person name="Jarett J.K."/>
            <person name="Geller-Mcgrath D.E."/>
            <person name="Sieber C.M.K."/>
            <person name="Emerson J.B."/>
            <person name="Anantharaman K."/>
            <person name="Thomas B.C."/>
            <person name="Malmstrom R."/>
            <person name="Stieglmeier M."/>
            <person name="Klingl A."/>
            <person name="Woyke T."/>
            <person name="Ryan C.M."/>
            <person name="Banfield J.F."/>
        </authorList>
    </citation>
    <scope>NUCLEOTIDE SEQUENCE [LARGE SCALE GENOMIC DNA]</scope>
</reference>
<protein>
    <submittedName>
        <fullName evidence="2">Uncharacterized protein</fullName>
    </submittedName>
</protein>
<evidence type="ECO:0000313" key="3">
    <source>
        <dbReference type="Proteomes" id="UP000231407"/>
    </source>
</evidence>
<accession>A0A2M7AQX4</accession>
<organism evidence="2 3">
    <name type="scientific">Candidatus Shapirobacteria bacterium CG06_land_8_20_14_3_00_40_12</name>
    <dbReference type="NCBI Taxonomy" id="1974881"/>
    <lineage>
        <taxon>Bacteria</taxon>
        <taxon>Candidatus Shapironibacteriota</taxon>
    </lineage>
</organism>
<evidence type="ECO:0000256" key="1">
    <source>
        <dbReference type="SAM" id="Phobius"/>
    </source>
</evidence>
<dbReference type="Proteomes" id="UP000231407">
    <property type="component" value="Unassembled WGS sequence"/>
</dbReference>
<comment type="caution">
    <text evidence="2">The sequence shown here is derived from an EMBL/GenBank/DDBJ whole genome shotgun (WGS) entry which is preliminary data.</text>
</comment>
<gene>
    <name evidence="2" type="ORF">COS78_04535</name>
</gene>
<keyword evidence="1" id="KW-0472">Membrane</keyword>
<sequence>MKNKIFLFPLSLAVIFFASMIIIFSPLGSKKIINVPALCRQDSDCDVNFCTCQAILRANMDPEGRICTRYCPGVAVCINSKCILK</sequence>
<proteinExistence type="predicted"/>
<feature type="transmembrane region" description="Helical" evidence="1">
    <location>
        <begin position="6"/>
        <end position="24"/>
    </location>
</feature>
<dbReference type="EMBL" id="PEWA01000065">
    <property type="protein sequence ID" value="PIU72876.1"/>
    <property type="molecule type" value="Genomic_DNA"/>
</dbReference>
<name>A0A2M7AQX4_9BACT</name>
<keyword evidence="1" id="KW-1133">Transmembrane helix</keyword>
<keyword evidence="1" id="KW-0812">Transmembrane</keyword>
<dbReference type="AlphaFoldDB" id="A0A2M7AQX4"/>
<evidence type="ECO:0000313" key="2">
    <source>
        <dbReference type="EMBL" id="PIU72876.1"/>
    </source>
</evidence>